<keyword evidence="1" id="KW-1133">Transmembrane helix</keyword>
<sequence length="114" mass="12352">MSRAKSSDVFLFGLICGFVLSAPTFLLACKYFKQSPLLICPVTSVSLGFFFSAAYQWEWGIGWPTGLGCTCAITLNSLGMMMFTSDDEFGEWISLIAYTVASGLIGSWCGAQSQ</sequence>
<accession>D2W4M0</accession>
<evidence type="ECO:0000256" key="1">
    <source>
        <dbReference type="SAM" id="Phobius"/>
    </source>
</evidence>
<dbReference type="VEuPathDB" id="AmoebaDB:NAEGRDRAFT_76354"/>
<evidence type="ECO:0000313" key="3">
    <source>
        <dbReference type="Proteomes" id="UP000006671"/>
    </source>
</evidence>
<organism evidence="3">
    <name type="scientific">Naegleria gruberi</name>
    <name type="common">Amoeba</name>
    <dbReference type="NCBI Taxonomy" id="5762"/>
    <lineage>
        <taxon>Eukaryota</taxon>
        <taxon>Discoba</taxon>
        <taxon>Heterolobosea</taxon>
        <taxon>Tetramitia</taxon>
        <taxon>Eutetramitia</taxon>
        <taxon>Vahlkampfiidae</taxon>
        <taxon>Naegleria</taxon>
    </lineage>
</organism>
<name>D2W4M0_NAEGR</name>
<protein>
    <submittedName>
        <fullName evidence="2">Predicted protein</fullName>
    </submittedName>
</protein>
<dbReference type="GeneID" id="8856285"/>
<dbReference type="AlphaFoldDB" id="D2W4M0"/>
<reference evidence="2 3" key="1">
    <citation type="journal article" date="2010" name="Cell">
        <title>The genome of Naegleria gruberi illuminates early eukaryotic versatility.</title>
        <authorList>
            <person name="Fritz-Laylin L.K."/>
            <person name="Prochnik S.E."/>
            <person name="Ginger M.L."/>
            <person name="Dacks J.B."/>
            <person name="Carpenter M.L."/>
            <person name="Field M.C."/>
            <person name="Kuo A."/>
            <person name="Paredez A."/>
            <person name="Chapman J."/>
            <person name="Pham J."/>
            <person name="Shu S."/>
            <person name="Neupane R."/>
            <person name="Cipriano M."/>
            <person name="Mancuso J."/>
            <person name="Tu H."/>
            <person name="Salamov A."/>
            <person name="Lindquist E."/>
            <person name="Shapiro H."/>
            <person name="Lucas S."/>
            <person name="Grigoriev I.V."/>
            <person name="Cande W.Z."/>
            <person name="Fulton C."/>
            <person name="Rokhsar D.S."/>
            <person name="Dawson S.C."/>
        </authorList>
    </citation>
    <scope>NUCLEOTIDE SEQUENCE [LARGE SCALE GENOMIC DNA]</scope>
    <source>
        <strain evidence="2 3">NEG-M</strain>
    </source>
</reference>
<feature type="transmembrane region" description="Helical" evidence="1">
    <location>
        <begin position="89"/>
        <end position="111"/>
    </location>
</feature>
<dbReference type="Proteomes" id="UP000006671">
    <property type="component" value="Unassembled WGS sequence"/>
</dbReference>
<dbReference type="EMBL" id="GG738965">
    <property type="protein sequence ID" value="EFC35986.1"/>
    <property type="molecule type" value="Genomic_DNA"/>
</dbReference>
<feature type="transmembrane region" description="Helical" evidence="1">
    <location>
        <begin position="38"/>
        <end position="55"/>
    </location>
</feature>
<keyword evidence="1" id="KW-0812">Transmembrane</keyword>
<evidence type="ECO:0000313" key="2">
    <source>
        <dbReference type="EMBL" id="EFC35986.1"/>
    </source>
</evidence>
<dbReference type="RefSeq" id="XP_002668730.1">
    <property type="nucleotide sequence ID" value="XM_002668684.1"/>
</dbReference>
<dbReference type="InParanoid" id="D2W4M0"/>
<dbReference type="KEGG" id="ngr:NAEGRDRAFT_76354"/>
<gene>
    <name evidence="2" type="ORF">NAEGRDRAFT_76354</name>
</gene>
<keyword evidence="1" id="KW-0472">Membrane</keyword>
<proteinExistence type="predicted"/>
<dbReference type="PROSITE" id="PS51257">
    <property type="entry name" value="PROKAR_LIPOPROTEIN"/>
    <property type="match status" value="1"/>
</dbReference>
<keyword evidence="3" id="KW-1185">Reference proteome</keyword>